<dbReference type="AlphaFoldDB" id="A0A9P6LY73"/>
<accession>A0A9P6LY73</accession>
<dbReference type="OrthoDB" id="10379278at2759"/>
<feature type="non-terminal residue" evidence="1">
    <location>
        <position position="1"/>
    </location>
</feature>
<protein>
    <submittedName>
        <fullName evidence="1">Uncharacterized protein</fullName>
    </submittedName>
</protein>
<proteinExistence type="predicted"/>
<organism evidence="1 2">
    <name type="scientific">Mortierella alpina</name>
    <name type="common">Oleaginous fungus</name>
    <name type="synonym">Mortierella renispora</name>
    <dbReference type="NCBI Taxonomy" id="64518"/>
    <lineage>
        <taxon>Eukaryota</taxon>
        <taxon>Fungi</taxon>
        <taxon>Fungi incertae sedis</taxon>
        <taxon>Mucoromycota</taxon>
        <taxon>Mortierellomycotina</taxon>
        <taxon>Mortierellomycetes</taxon>
        <taxon>Mortierellales</taxon>
        <taxon>Mortierellaceae</taxon>
        <taxon>Mortierella</taxon>
    </lineage>
</organism>
<dbReference type="Proteomes" id="UP000738359">
    <property type="component" value="Unassembled WGS sequence"/>
</dbReference>
<name>A0A9P6LY73_MORAP</name>
<sequence>AVLTVKGEVKAECATDEKMADFYDKKVDCFRDCRDSESPEKKAKCLQFVADPTAKPPQFKPQLMPKDALWKP</sequence>
<evidence type="ECO:0000313" key="1">
    <source>
        <dbReference type="EMBL" id="KAF9951864.1"/>
    </source>
</evidence>
<dbReference type="EMBL" id="JAAAHY010001169">
    <property type="protein sequence ID" value="KAF9951864.1"/>
    <property type="molecule type" value="Genomic_DNA"/>
</dbReference>
<keyword evidence="2" id="KW-1185">Reference proteome</keyword>
<comment type="caution">
    <text evidence="1">The sequence shown here is derived from an EMBL/GenBank/DDBJ whole genome shotgun (WGS) entry which is preliminary data.</text>
</comment>
<gene>
    <name evidence="1" type="ORF">BGZ70_000812</name>
</gene>
<reference evidence="1" key="1">
    <citation type="journal article" date="2020" name="Fungal Divers.">
        <title>Resolving the Mortierellaceae phylogeny through synthesis of multi-gene phylogenetics and phylogenomics.</title>
        <authorList>
            <person name="Vandepol N."/>
            <person name="Liber J."/>
            <person name="Desiro A."/>
            <person name="Na H."/>
            <person name="Kennedy M."/>
            <person name="Barry K."/>
            <person name="Grigoriev I.V."/>
            <person name="Miller A.N."/>
            <person name="O'Donnell K."/>
            <person name="Stajich J.E."/>
            <person name="Bonito G."/>
        </authorList>
    </citation>
    <scope>NUCLEOTIDE SEQUENCE</scope>
    <source>
        <strain evidence="1">CK1249</strain>
    </source>
</reference>
<evidence type="ECO:0000313" key="2">
    <source>
        <dbReference type="Proteomes" id="UP000738359"/>
    </source>
</evidence>